<reference evidence="4 5" key="1">
    <citation type="submission" date="2014-04" db="EMBL/GenBank/DDBJ databases">
        <authorList>
            <consortium name="DOE Joint Genome Institute"/>
            <person name="Kuo A."/>
            <person name="Tarkka M."/>
            <person name="Buscot F."/>
            <person name="Kohler A."/>
            <person name="Nagy L.G."/>
            <person name="Floudas D."/>
            <person name="Copeland A."/>
            <person name="Barry K.W."/>
            <person name="Cichocki N."/>
            <person name="Veneault-Fourrey C."/>
            <person name="LaButti K."/>
            <person name="Lindquist E.A."/>
            <person name="Lipzen A."/>
            <person name="Lundell T."/>
            <person name="Morin E."/>
            <person name="Murat C."/>
            <person name="Sun H."/>
            <person name="Tunlid A."/>
            <person name="Henrissat B."/>
            <person name="Grigoriev I.V."/>
            <person name="Hibbett D.S."/>
            <person name="Martin F."/>
            <person name="Nordberg H.P."/>
            <person name="Cantor M.N."/>
            <person name="Hua S.X."/>
        </authorList>
    </citation>
    <scope>NUCLEOTIDE SEQUENCE [LARGE SCALE GENOMIC DNA]</scope>
    <source>
        <strain evidence="4 5">F 1598</strain>
    </source>
</reference>
<feature type="region of interest" description="Disordered" evidence="1">
    <location>
        <begin position="700"/>
        <end position="733"/>
    </location>
</feature>
<feature type="domain" description="DUF4140" evidence="3">
    <location>
        <begin position="21"/>
        <end position="139"/>
    </location>
</feature>
<dbReference type="Pfam" id="PF13598">
    <property type="entry name" value="DUF4139"/>
    <property type="match status" value="1"/>
</dbReference>
<organism evidence="4 5">
    <name type="scientific">Piloderma croceum (strain F 1598)</name>
    <dbReference type="NCBI Taxonomy" id="765440"/>
    <lineage>
        <taxon>Eukaryota</taxon>
        <taxon>Fungi</taxon>
        <taxon>Dikarya</taxon>
        <taxon>Basidiomycota</taxon>
        <taxon>Agaricomycotina</taxon>
        <taxon>Agaricomycetes</taxon>
        <taxon>Agaricomycetidae</taxon>
        <taxon>Atheliales</taxon>
        <taxon>Atheliaceae</taxon>
        <taxon>Piloderma</taxon>
    </lineage>
</organism>
<gene>
    <name evidence="4" type="ORF">PILCRDRAFT_463909</name>
</gene>
<evidence type="ECO:0000313" key="4">
    <source>
        <dbReference type="EMBL" id="KIM82481.1"/>
    </source>
</evidence>
<dbReference type="PANTHER" id="PTHR31005">
    <property type="entry name" value="DUF4139 DOMAIN-CONTAINING PROTEIN"/>
    <property type="match status" value="1"/>
</dbReference>
<feature type="compositionally biased region" description="Basic and acidic residues" evidence="1">
    <location>
        <begin position="224"/>
        <end position="242"/>
    </location>
</feature>
<feature type="compositionally biased region" description="Low complexity" evidence="1">
    <location>
        <begin position="702"/>
        <end position="715"/>
    </location>
</feature>
<dbReference type="AlphaFoldDB" id="A0A0C3FU93"/>
<feature type="domain" description="DUF4139" evidence="2">
    <location>
        <begin position="276"/>
        <end position="644"/>
    </location>
</feature>
<feature type="region of interest" description="Disordered" evidence="1">
    <location>
        <begin position="213"/>
        <end position="244"/>
    </location>
</feature>
<evidence type="ECO:0000259" key="3">
    <source>
        <dbReference type="Pfam" id="PF13600"/>
    </source>
</evidence>
<protein>
    <recommendedName>
        <fullName evidence="6">DUF4139 domain-containing protein</fullName>
    </recommendedName>
</protein>
<feature type="compositionally biased region" description="Acidic residues" evidence="1">
    <location>
        <begin position="92"/>
        <end position="106"/>
    </location>
</feature>
<dbReference type="HOGENOM" id="CLU_010457_1_0_1"/>
<feature type="region of interest" description="Disordered" evidence="1">
    <location>
        <begin position="397"/>
        <end position="418"/>
    </location>
</feature>
<evidence type="ECO:0008006" key="6">
    <source>
        <dbReference type="Google" id="ProtNLM"/>
    </source>
</evidence>
<dbReference type="PANTHER" id="PTHR31005:SF8">
    <property type="entry name" value="DUF4139 DOMAIN-CONTAINING PROTEIN"/>
    <property type="match status" value="1"/>
</dbReference>
<dbReference type="InterPro" id="IPR037291">
    <property type="entry name" value="DUF4139"/>
</dbReference>
<dbReference type="InterPro" id="IPR025554">
    <property type="entry name" value="DUF4140"/>
</dbReference>
<evidence type="ECO:0000313" key="5">
    <source>
        <dbReference type="Proteomes" id="UP000054166"/>
    </source>
</evidence>
<sequence>MSEETLHKQKFQVDQWPTSKVTLYPTRASIVRQIEGVKLKSGLNEITISDLTSLADPDSVRVAGTTDNHPARINDLTIDLVPNKYSSLSDVSDSDSESDDDEDEEPTSLKAAKEALDKITTKIKEVDEHRSSAQKELSFVEKYASTVASSTSSTTIPDPKTMKDTLDLYNKQRAALFDAITAFDRDLVELAKERVKKAKVLDKEKQAFGKAIRAKVEARKKKKADKDERKREKNEKKPEKSSTVHRVRITIELPLSDLTAQASNTETAEVFQDATLTLTYTTTSASWTPHYDLRLDTTNPSLSSLTYRAHFTNRTYETWSQAAITLSTSQASFGGLKEKIPQMEGWRVTLAKKWNTISIANGENGLYSLAELNAKKEAEQKEYGIDVVSRGRIRPQGPLVKMKKGGAPQLGSGPGRPPAPTIPAPFASPTRFRTSSAFGGQVDEEDNEGFVGFSLDDDDGATLAGAKAMQHSLAGSDTYGFTTTYELPTARTIPSSPLVRRHVIAEIPLPSLMFTHIVIPKLKAAAFLKAKVTNTSNVPLLPGQAGMTLDGSFMGNLAFPRCSPSETVVLELGVDQGVKVEYERPTVKHGTQGMILMGKEEVGAFKRTMRITNSKSSTVSLVILDQIPVPEDERLKVNITTPRGLKDVDDVVKSGVGMDGKAHGKGPKKQIAAAVASLNKLDDISETGSIKKSFNFNKRDSTLASSSKPSESSTSIPAPAATLPEAKSGAGWGTAKASLKKNGEIRWDVDLNKGGCVALALEWECRMPGGEGVQALS</sequence>
<evidence type="ECO:0000259" key="2">
    <source>
        <dbReference type="Pfam" id="PF13598"/>
    </source>
</evidence>
<accession>A0A0C3FU93</accession>
<dbReference type="InParanoid" id="A0A0C3FU93"/>
<reference evidence="5" key="2">
    <citation type="submission" date="2015-01" db="EMBL/GenBank/DDBJ databases">
        <title>Evolutionary Origins and Diversification of the Mycorrhizal Mutualists.</title>
        <authorList>
            <consortium name="DOE Joint Genome Institute"/>
            <consortium name="Mycorrhizal Genomics Consortium"/>
            <person name="Kohler A."/>
            <person name="Kuo A."/>
            <person name="Nagy L.G."/>
            <person name="Floudas D."/>
            <person name="Copeland A."/>
            <person name="Barry K.W."/>
            <person name="Cichocki N."/>
            <person name="Veneault-Fourrey C."/>
            <person name="LaButti K."/>
            <person name="Lindquist E.A."/>
            <person name="Lipzen A."/>
            <person name="Lundell T."/>
            <person name="Morin E."/>
            <person name="Murat C."/>
            <person name="Riley R."/>
            <person name="Ohm R."/>
            <person name="Sun H."/>
            <person name="Tunlid A."/>
            <person name="Henrissat B."/>
            <person name="Grigoriev I.V."/>
            <person name="Hibbett D.S."/>
            <person name="Martin F."/>
        </authorList>
    </citation>
    <scope>NUCLEOTIDE SEQUENCE [LARGE SCALE GENOMIC DNA]</scope>
    <source>
        <strain evidence="5">F 1598</strain>
    </source>
</reference>
<name>A0A0C3FU93_PILCF</name>
<keyword evidence="5" id="KW-1185">Reference proteome</keyword>
<evidence type="ECO:0000256" key="1">
    <source>
        <dbReference type="SAM" id="MobiDB-lite"/>
    </source>
</evidence>
<dbReference type="STRING" id="765440.A0A0C3FU93"/>
<proteinExistence type="predicted"/>
<dbReference type="InterPro" id="IPR011935">
    <property type="entry name" value="CHP02231"/>
</dbReference>
<dbReference type="Proteomes" id="UP000054166">
    <property type="component" value="Unassembled WGS sequence"/>
</dbReference>
<feature type="region of interest" description="Disordered" evidence="1">
    <location>
        <begin position="87"/>
        <end position="110"/>
    </location>
</feature>
<dbReference type="OrthoDB" id="10068793at2759"/>
<dbReference type="EMBL" id="KN832994">
    <property type="protein sequence ID" value="KIM82481.1"/>
    <property type="molecule type" value="Genomic_DNA"/>
</dbReference>
<dbReference type="Pfam" id="PF13600">
    <property type="entry name" value="DUF4140"/>
    <property type="match status" value="1"/>
</dbReference>